<organism evidence="2 3">
    <name type="scientific">Rubus argutus</name>
    <name type="common">Southern blackberry</name>
    <dbReference type="NCBI Taxonomy" id="59490"/>
    <lineage>
        <taxon>Eukaryota</taxon>
        <taxon>Viridiplantae</taxon>
        <taxon>Streptophyta</taxon>
        <taxon>Embryophyta</taxon>
        <taxon>Tracheophyta</taxon>
        <taxon>Spermatophyta</taxon>
        <taxon>Magnoliopsida</taxon>
        <taxon>eudicotyledons</taxon>
        <taxon>Gunneridae</taxon>
        <taxon>Pentapetalae</taxon>
        <taxon>rosids</taxon>
        <taxon>fabids</taxon>
        <taxon>Rosales</taxon>
        <taxon>Rosaceae</taxon>
        <taxon>Rosoideae</taxon>
        <taxon>Rosoideae incertae sedis</taxon>
        <taxon>Rubus</taxon>
    </lineage>
</organism>
<reference evidence="2 3" key="1">
    <citation type="journal article" date="2023" name="G3 (Bethesda)">
        <title>A chromosome-length genome assembly and annotation of blackberry (Rubus argutus, cv. 'Hillquist').</title>
        <authorList>
            <person name="Bruna T."/>
            <person name="Aryal R."/>
            <person name="Dudchenko O."/>
            <person name="Sargent D.J."/>
            <person name="Mead D."/>
            <person name="Buti M."/>
            <person name="Cavallini A."/>
            <person name="Hytonen T."/>
            <person name="Andres J."/>
            <person name="Pham M."/>
            <person name="Weisz D."/>
            <person name="Mascagni F."/>
            <person name="Usai G."/>
            <person name="Natali L."/>
            <person name="Bassil N."/>
            <person name="Fernandez G.E."/>
            <person name="Lomsadze A."/>
            <person name="Armour M."/>
            <person name="Olukolu B."/>
            <person name="Poorten T."/>
            <person name="Britton C."/>
            <person name="Davik J."/>
            <person name="Ashrafi H."/>
            <person name="Aiden E.L."/>
            <person name="Borodovsky M."/>
            <person name="Worthington M."/>
        </authorList>
    </citation>
    <scope>NUCLEOTIDE SEQUENCE [LARGE SCALE GENOMIC DNA]</scope>
    <source>
        <strain evidence="2">PI 553951</strain>
    </source>
</reference>
<protein>
    <submittedName>
        <fullName evidence="2">Uncharacterized protein</fullName>
    </submittedName>
</protein>
<comment type="caution">
    <text evidence="2">The sequence shown here is derived from an EMBL/GenBank/DDBJ whole genome shotgun (WGS) entry which is preliminary data.</text>
</comment>
<sequence>MVELRETKAQKAEEDQVVNVEIEQEQEEKRVLITEDDKEEEYRNELIIAEDHDEFEEDQGGLGFLSTGVEQEM</sequence>
<name>A0AAW1WGU4_RUBAR</name>
<dbReference type="EMBL" id="JBEDUW010000006">
    <property type="protein sequence ID" value="KAK9923358.1"/>
    <property type="molecule type" value="Genomic_DNA"/>
</dbReference>
<gene>
    <name evidence="2" type="ORF">M0R45_031781</name>
</gene>
<evidence type="ECO:0000313" key="2">
    <source>
        <dbReference type="EMBL" id="KAK9923358.1"/>
    </source>
</evidence>
<evidence type="ECO:0000256" key="1">
    <source>
        <dbReference type="SAM" id="MobiDB-lite"/>
    </source>
</evidence>
<accession>A0AAW1WGU4</accession>
<dbReference type="AlphaFoldDB" id="A0AAW1WGU4"/>
<dbReference type="Proteomes" id="UP001457282">
    <property type="component" value="Unassembled WGS sequence"/>
</dbReference>
<feature type="region of interest" description="Disordered" evidence="1">
    <location>
        <begin position="49"/>
        <end position="73"/>
    </location>
</feature>
<keyword evidence="3" id="KW-1185">Reference proteome</keyword>
<proteinExistence type="predicted"/>
<evidence type="ECO:0000313" key="3">
    <source>
        <dbReference type="Proteomes" id="UP001457282"/>
    </source>
</evidence>